<evidence type="ECO:0000313" key="14">
    <source>
        <dbReference type="EMBL" id="OBA26794.1"/>
    </source>
</evidence>
<evidence type="ECO:0000313" key="15">
    <source>
        <dbReference type="Proteomes" id="UP000092321"/>
    </source>
</evidence>
<dbReference type="OrthoDB" id="3970464at2759"/>
<evidence type="ECO:0000256" key="10">
    <source>
        <dbReference type="SAM" id="MobiDB-lite"/>
    </source>
</evidence>
<evidence type="ECO:0000259" key="13">
    <source>
        <dbReference type="Pfam" id="PF02776"/>
    </source>
</evidence>
<evidence type="ECO:0000256" key="8">
    <source>
        <dbReference type="ARBA" id="ARBA00023239"/>
    </source>
</evidence>
<sequence length="774" mass="86537">MVMNFEQNGIDINTIEYELPISENDENAFIDTPISNTAAQIMNNRNNLDPFEINAGEKRPLSTGNNNDSNKDFDLNNKNNNTNNNSNNNHNENNKLRKIQSYSAIDQVQDSHLITQMLQSYQKSLLTNQKTPKWSFNMNETEQTSNNRAHTAKTDISSYTELSALSSTPGLLEELTIGEYLWARMAQIGCHTVFGLPGDFNLRLLDKISKVPGIKWCGNTSELNAAYAADGYSRIKGIGAICTTFGVGELSSINGIAGSFAEHVGVLHIVGAPAVSTQLEKLLVHHTLGNGDFNVFQRMFAELSTFSTMLQDPDLATMEIDKCIVTCILTQKPCYLSIPANMADIMVPRSSLSIPLVLSLPPTASNLQKETSVVDSMVESINKSMKPCIIVDGCCYRHNIMKETNELIKLTNIPVFVTPMGKGAIDEQLEKFGGIYVGTMSSPEVKEYVDSADLVICIGSILNDFATSTFHFAYKSKNVIEFNIDFIKLKSCKFPELQMKPVLNKLINKINHLNKQGAFKFGNNSKLLSKNELRNFIPKPIVAKTLLDKNVSLRQSWIWEEISHWLKPGDIIMAETGTSAFGIMQTRFPDRCMGISQVLWSASGYSLGSALGVMTATRDDELYNESKHYKRCVVFVGDGSFQFTVQEISTMLKNNLKPYIFVMNNNGYTIDRILHKSTANKPTYHDVQPWKIEKILRMFGGRVKGDNQREEGEEASNEPINCENFKVETVGDFEDMLKSKDFSKPDRLRLIEVVLPMMDAPANLLSHVKNTDKS</sequence>
<dbReference type="FunFam" id="3.40.50.970:FF:000024">
    <property type="entry name" value="Pyruvate decarboxylase isozyme"/>
    <property type="match status" value="1"/>
</dbReference>
<dbReference type="Gene3D" id="3.40.50.1220">
    <property type="entry name" value="TPP-binding domain"/>
    <property type="match status" value="1"/>
</dbReference>
<comment type="similarity">
    <text evidence="3 9">Belongs to the TPP enzyme family.</text>
</comment>
<dbReference type="SUPFAM" id="SSF52518">
    <property type="entry name" value="Thiamin diphosphate-binding fold (THDP-binding)"/>
    <property type="match status" value="2"/>
</dbReference>
<dbReference type="PANTHER" id="PTHR43452">
    <property type="entry name" value="PYRUVATE DECARBOXYLASE"/>
    <property type="match status" value="1"/>
</dbReference>
<dbReference type="Pfam" id="PF00205">
    <property type="entry name" value="TPP_enzyme_M"/>
    <property type="match status" value="1"/>
</dbReference>
<dbReference type="GO" id="GO:0016831">
    <property type="term" value="F:carboxy-lyase activity"/>
    <property type="evidence" value="ECO:0007669"/>
    <property type="project" value="UniProtKB-KW"/>
</dbReference>
<dbReference type="Gene3D" id="3.40.50.970">
    <property type="match status" value="2"/>
</dbReference>
<dbReference type="GO" id="GO:0005829">
    <property type="term" value="C:cytosol"/>
    <property type="evidence" value="ECO:0007669"/>
    <property type="project" value="TreeGrafter"/>
</dbReference>
<evidence type="ECO:0000259" key="12">
    <source>
        <dbReference type="Pfam" id="PF02775"/>
    </source>
</evidence>
<feature type="domain" description="Thiamine pyrophosphate enzyme TPP-binding" evidence="12">
    <location>
        <begin position="589"/>
        <end position="715"/>
    </location>
</feature>
<dbReference type="InterPro" id="IPR011766">
    <property type="entry name" value="TPP_enzyme_TPP-bd"/>
</dbReference>
<dbReference type="Pfam" id="PF02776">
    <property type="entry name" value="TPP_enzyme_N"/>
    <property type="match status" value="1"/>
</dbReference>
<dbReference type="InterPro" id="IPR012110">
    <property type="entry name" value="PDC/IPDC-like"/>
</dbReference>
<keyword evidence="8" id="KW-0456">Lyase</keyword>
<dbReference type="GO" id="GO:0030976">
    <property type="term" value="F:thiamine pyrophosphate binding"/>
    <property type="evidence" value="ECO:0007669"/>
    <property type="project" value="InterPro"/>
</dbReference>
<dbReference type="SUPFAM" id="SSF52467">
    <property type="entry name" value="DHS-like NAD/FAD-binding domain"/>
    <property type="match status" value="1"/>
</dbReference>
<comment type="cofactor">
    <cofactor evidence="2">
        <name>thiamine diphosphate</name>
        <dbReference type="ChEBI" id="CHEBI:58937"/>
    </cofactor>
</comment>
<dbReference type="GO" id="GO:0005634">
    <property type="term" value="C:nucleus"/>
    <property type="evidence" value="ECO:0007669"/>
    <property type="project" value="TreeGrafter"/>
</dbReference>
<dbReference type="FunFam" id="3.40.50.970:FF:000019">
    <property type="entry name" value="Pyruvate decarboxylase isozyme"/>
    <property type="match status" value="1"/>
</dbReference>
<evidence type="ECO:0008006" key="16">
    <source>
        <dbReference type="Google" id="ProtNLM"/>
    </source>
</evidence>
<protein>
    <recommendedName>
        <fullName evidence="16">Pyruvate decarboxylase</fullName>
    </recommendedName>
</protein>
<dbReference type="EMBL" id="LXPE01000013">
    <property type="protein sequence ID" value="OBA26794.1"/>
    <property type="molecule type" value="Genomic_DNA"/>
</dbReference>
<dbReference type="AlphaFoldDB" id="A0A1B7TDI9"/>
<comment type="cofactor">
    <cofactor evidence="1">
        <name>Mg(2+)</name>
        <dbReference type="ChEBI" id="CHEBI:18420"/>
    </cofactor>
</comment>
<dbReference type="PANTHER" id="PTHR43452:SF30">
    <property type="entry name" value="PYRUVATE DECARBOXYLASE ISOZYME 1-RELATED"/>
    <property type="match status" value="1"/>
</dbReference>
<dbReference type="InterPro" id="IPR047213">
    <property type="entry name" value="TPP_PYR_PDC_IPDC-like"/>
</dbReference>
<keyword evidence="6" id="KW-0460">Magnesium</keyword>
<dbReference type="Proteomes" id="UP000092321">
    <property type="component" value="Unassembled WGS sequence"/>
</dbReference>
<feature type="domain" description="Thiamine pyrophosphate enzyme N-terminal TPP-binding" evidence="13">
    <location>
        <begin position="176"/>
        <end position="279"/>
    </location>
</feature>
<dbReference type="InterPro" id="IPR012001">
    <property type="entry name" value="Thiamin_PyroP_enz_TPP-bd_dom"/>
</dbReference>
<gene>
    <name evidence="14" type="ORF">HANVADRAFT_52830</name>
</gene>
<proteinExistence type="inferred from homology"/>
<feature type="compositionally biased region" description="Low complexity" evidence="10">
    <location>
        <begin position="76"/>
        <end position="91"/>
    </location>
</feature>
<keyword evidence="4" id="KW-0479">Metal-binding</keyword>
<accession>A0A1B7TDI9</accession>
<name>A0A1B7TDI9_9ASCO</name>
<evidence type="ECO:0000256" key="2">
    <source>
        <dbReference type="ARBA" id="ARBA00001964"/>
    </source>
</evidence>
<dbReference type="CDD" id="cd02005">
    <property type="entry name" value="TPP_PDC_IPDC"/>
    <property type="match status" value="1"/>
</dbReference>
<evidence type="ECO:0000256" key="7">
    <source>
        <dbReference type="ARBA" id="ARBA00023052"/>
    </source>
</evidence>
<evidence type="ECO:0000256" key="6">
    <source>
        <dbReference type="ARBA" id="ARBA00022842"/>
    </source>
</evidence>
<dbReference type="InterPro" id="IPR029061">
    <property type="entry name" value="THDP-binding"/>
</dbReference>
<evidence type="ECO:0000256" key="4">
    <source>
        <dbReference type="ARBA" id="ARBA00022723"/>
    </source>
</evidence>
<keyword evidence="15" id="KW-1185">Reference proteome</keyword>
<dbReference type="GO" id="GO:0000287">
    <property type="term" value="F:magnesium ion binding"/>
    <property type="evidence" value="ECO:0007669"/>
    <property type="project" value="InterPro"/>
</dbReference>
<reference evidence="15" key="1">
    <citation type="journal article" date="2016" name="Proc. Natl. Acad. Sci. U.S.A.">
        <title>Comparative genomics of biotechnologically important yeasts.</title>
        <authorList>
            <person name="Riley R."/>
            <person name="Haridas S."/>
            <person name="Wolfe K.H."/>
            <person name="Lopes M.R."/>
            <person name="Hittinger C.T."/>
            <person name="Goeker M."/>
            <person name="Salamov A.A."/>
            <person name="Wisecaver J.H."/>
            <person name="Long T.M."/>
            <person name="Calvey C.H."/>
            <person name="Aerts A.L."/>
            <person name="Barry K.W."/>
            <person name="Choi C."/>
            <person name="Clum A."/>
            <person name="Coughlan A.Y."/>
            <person name="Deshpande S."/>
            <person name="Douglass A.P."/>
            <person name="Hanson S.J."/>
            <person name="Klenk H.-P."/>
            <person name="LaButti K.M."/>
            <person name="Lapidus A."/>
            <person name="Lindquist E.A."/>
            <person name="Lipzen A.M."/>
            <person name="Meier-Kolthoff J.P."/>
            <person name="Ohm R.A."/>
            <person name="Otillar R.P."/>
            <person name="Pangilinan J.L."/>
            <person name="Peng Y."/>
            <person name="Rokas A."/>
            <person name="Rosa C.A."/>
            <person name="Scheuner C."/>
            <person name="Sibirny A.A."/>
            <person name="Slot J.C."/>
            <person name="Stielow J.B."/>
            <person name="Sun H."/>
            <person name="Kurtzman C.P."/>
            <person name="Blackwell M."/>
            <person name="Grigoriev I.V."/>
            <person name="Jeffries T.W."/>
        </authorList>
    </citation>
    <scope>NUCLEOTIDE SEQUENCE [LARGE SCALE GENOMIC DNA]</scope>
    <source>
        <strain evidence="15">NRRL Y-1626</strain>
    </source>
</reference>
<dbReference type="InterPro" id="IPR047214">
    <property type="entry name" value="TPP_PDC_IPDC"/>
</dbReference>
<dbReference type="InterPro" id="IPR012000">
    <property type="entry name" value="Thiamin_PyroP_enz_cen_dom"/>
</dbReference>
<evidence type="ECO:0000256" key="9">
    <source>
        <dbReference type="RuleBase" id="RU362132"/>
    </source>
</evidence>
<dbReference type="Pfam" id="PF02775">
    <property type="entry name" value="TPP_enzyme_C"/>
    <property type="match status" value="1"/>
</dbReference>
<comment type="caution">
    <text evidence="14">The sequence shown here is derived from an EMBL/GenBank/DDBJ whole genome shotgun (WGS) entry which is preliminary data.</text>
</comment>
<evidence type="ECO:0000256" key="5">
    <source>
        <dbReference type="ARBA" id="ARBA00022793"/>
    </source>
</evidence>
<feature type="domain" description="Thiamine pyrophosphate enzyme central" evidence="11">
    <location>
        <begin position="375"/>
        <end position="498"/>
    </location>
</feature>
<organism evidence="14 15">
    <name type="scientific">Hanseniaspora valbyensis NRRL Y-1626</name>
    <dbReference type="NCBI Taxonomy" id="766949"/>
    <lineage>
        <taxon>Eukaryota</taxon>
        <taxon>Fungi</taxon>
        <taxon>Dikarya</taxon>
        <taxon>Ascomycota</taxon>
        <taxon>Saccharomycotina</taxon>
        <taxon>Saccharomycetes</taxon>
        <taxon>Saccharomycodales</taxon>
        <taxon>Saccharomycodaceae</taxon>
        <taxon>Hanseniaspora</taxon>
    </lineage>
</organism>
<keyword evidence="5" id="KW-0210">Decarboxylase</keyword>
<evidence type="ECO:0000256" key="3">
    <source>
        <dbReference type="ARBA" id="ARBA00007812"/>
    </source>
</evidence>
<evidence type="ECO:0000256" key="1">
    <source>
        <dbReference type="ARBA" id="ARBA00001946"/>
    </source>
</evidence>
<evidence type="ECO:0000259" key="11">
    <source>
        <dbReference type="Pfam" id="PF00205"/>
    </source>
</evidence>
<dbReference type="GO" id="GO:0019752">
    <property type="term" value="P:carboxylic acid metabolic process"/>
    <property type="evidence" value="ECO:0007669"/>
    <property type="project" value="UniProtKB-ARBA"/>
</dbReference>
<dbReference type="InterPro" id="IPR029035">
    <property type="entry name" value="DHS-like_NAD/FAD-binding_dom"/>
</dbReference>
<keyword evidence="7 9" id="KW-0786">Thiamine pyrophosphate</keyword>
<dbReference type="CDD" id="cd07038">
    <property type="entry name" value="TPP_PYR_PDC_IPDC_like"/>
    <property type="match status" value="1"/>
</dbReference>
<feature type="region of interest" description="Disordered" evidence="10">
    <location>
        <begin position="50"/>
        <end position="93"/>
    </location>
</feature>